<evidence type="ECO:0000256" key="2">
    <source>
        <dbReference type="ARBA" id="ARBA00022723"/>
    </source>
</evidence>
<dbReference type="VEuPathDB" id="FungiDB:A1O9_12068"/>
<keyword evidence="4" id="KW-0863">Zinc-finger</keyword>
<dbReference type="GO" id="GO:0005634">
    <property type="term" value="C:nucleus"/>
    <property type="evidence" value="ECO:0007669"/>
    <property type="project" value="UniProtKB-SubCell"/>
</dbReference>
<reference evidence="7 8" key="1">
    <citation type="submission" date="2013-03" db="EMBL/GenBank/DDBJ databases">
        <title>The Genome Sequence of Exophiala aquamarina CBS 119918.</title>
        <authorList>
            <consortium name="The Broad Institute Genomics Platform"/>
            <person name="Cuomo C."/>
            <person name="de Hoog S."/>
            <person name="Gorbushina A."/>
            <person name="Walker B."/>
            <person name="Young S.K."/>
            <person name="Zeng Q."/>
            <person name="Gargeya S."/>
            <person name="Fitzgerald M."/>
            <person name="Haas B."/>
            <person name="Abouelleil A."/>
            <person name="Allen A.W."/>
            <person name="Alvarado L."/>
            <person name="Arachchi H.M."/>
            <person name="Berlin A.M."/>
            <person name="Chapman S.B."/>
            <person name="Gainer-Dewar J."/>
            <person name="Goldberg J."/>
            <person name="Griggs A."/>
            <person name="Gujja S."/>
            <person name="Hansen M."/>
            <person name="Howarth C."/>
            <person name="Imamovic A."/>
            <person name="Ireland A."/>
            <person name="Larimer J."/>
            <person name="McCowan C."/>
            <person name="Murphy C."/>
            <person name="Pearson M."/>
            <person name="Poon T.W."/>
            <person name="Priest M."/>
            <person name="Roberts A."/>
            <person name="Saif S."/>
            <person name="Shea T."/>
            <person name="Sisk P."/>
            <person name="Sykes S."/>
            <person name="Wortman J."/>
            <person name="Nusbaum C."/>
            <person name="Birren B."/>
        </authorList>
    </citation>
    <scope>NUCLEOTIDE SEQUENCE [LARGE SCALE GENOMIC DNA]</scope>
    <source>
        <strain evidence="7 8">CBS 119918</strain>
    </source>
</reference>
<protein>
    <submittedName>
        <fullName evidence="7">Uncharacterized protein</fullName>
    </submittedName>
</protein>
<dbReference type="InterPro" id="IPR051059">
    <property type="entry name" value="VerF-like"/>
</dbReference>
<dbReference type="CDD" id="cd12148">
    <property type="entry name" value="fungal_TF_MHR"/>
    <property type="match status" value="1"/>
</dbReference>
<dbReference type="AlphaFoldDB" id="A0A072NVW4"/>
<dbReference type="GO" id="GO:0000785">
    <property type="term" value="C:chromatin"/>
    <property type="evidence" value="ECO:0007669"/>
    <property type="project" value="TreeGrafter"/>
</dbReference>
<dbReference type="OrthoDB" id="654211at2759"/>
<gene>
    <name evidence="7" type="ORF">A1O9_12068</name>
</gene>
<evidence type="ECO:0000256" key="5">
    <source>
        <dbReference type="ARBA" id="ARBA00022833"/>
    </source>
</evidence>
<feature type="non-terminal residue" evidence="7">
    <location>
        <position position="1"/>
    </location>
</feature>
<evidence type="ECO:0000313" key="7">
    <source>
        <dbReference type="EMBL" id="KEF51731.1"/>
    </source>
</evidence>
<keyword evidence="5" id="KW-0862">Zinc</keyword>
<dbReference type="GO" id="GO:0000978">
    <property type="term" value="F:RNA polymerase II cis-regulatory region sequence-specific DNA binding"/>
    <property type="evidence" value="ECO:0007669"/>
    <property type="project" value="InterPro"/>
</dbReference>
<comment type="caution">
    <text evidence="7">The sequence shown here is derived from an EMBL/GenBank/DDBJ whole genome shotgun (WGS) entry which is preliminary data.</text>
</comment>
<keyword evidence="8" id="KW-1185">Reference proteome</keyword>
<name>A0A072NVW4_9EURO</name>
<dbReference type="EMBL" id="AMGV01000021">
    <property type="protein sequence ID" value="KEF51731.1"/>
    <property type="molecule type" value="Genomic_DNA"/>
</dbReference>
<evidence type="ECO:0000256" key="6">
    <source>
        <dbReference type="ARBA" id="ARBA00023242"/>
    </source>
</evidence>
<keyword evidence="6" id="KW-0539">Nucleus</keyword>
<dbReference type="PANTHER" id="PTHR40626">
    <property type="entry name" value="MIP31509P"/>
    <property type="match status" value="1"/>
</dbReference>
<dbReference type="GO" id="GO:0000981">
    <property type="term" value="F:DNA-binding transcription factor activity, RNA polymerase II-specific"/>
    <property type="evidence" value="ECO:0007669"/>
    <property type="project" value="InterPro"/>
</dbReference>
<evidence type="ECO:0000256" key="3">
    <source>
        <dbReference type="ARBA" id="ARBA00022737"/>
    </source>
</evidence>
<dbReference type="GeneID" id="25286963"/>
<evidence type="ECO:0000256" key="1">
    <source>
        <dbReference type="ARBA" id="ARBA00004123"/>
    </source>
</evidence>
<evidence type="ECO:0000256" key="4">
    <source>
        <dbReference type="ARBA" id="ARBA00022771"/>
    </source>
</evidence>
<evidence type="ECO:0000313" key="8">
    <source>
        <dbReference type="Proteomes" id="UP000027920"/>
    </source>
</evidence>
<dbReference type="HOGENOM" id="CLU_1664879_0_0_1"/>
<organism evidence="7 8">
    <name type="scientific">Exophiala aquamarina CBS 119918</name>
    <dbReference type="NCBI Taxonomy" id="1182545"/>
    <lineage>
        <taxon>Eukaryota</taxon>
        <taxon>Fungi</taxon>
        <taxon>Dikarya</taxon>
        <taxon>Ascomycota</taxon>
        <taxon>Pezizomycotina</taxon>
        <taxon>Eurotiomycetes</taxon>
        <taxon>Chaetothyriomycetidae</taxon>
        <taxon>Chaetothyriales</taxon>
        <taxon>Herpotrichiellaceae</taxon>
        <taxon>Exophiala</taxon>
    </lineage>
</organism>
<dbReference type="STRING" id="1182545.A0A072NVW4"/>
<proteinExistence type="predicted"/>
<dbReference type="GO" id="GO:0008270">
    <property type="term" value="F:zinc ion binding"/>
    <property type="evidence" value="ECO:0007669"/>
    <property type="project" value="UniProtKB-KW"/>
</dbReference>
<comment type="subcellular location">
    <subcellularLocation>
        <location evidence="1">Nucleus</location>
    </subcellularLocation>
</comment>
<dbReference type="Proteomes" id="UP000027920">
    <property type="component" value="Unassembled WGS sequence"/>
</dbReference>
<keyword evidence="2" id="KW-0479">Metal-binding</keyword>
<dbReference type="RefSeq" id="XP_013254321.1">
    <property type="nucleotide sequence ID" value="XM_013398867.1"/>
</dbReference>
<sequence length="159" mass="18098">PHVDLGEAEFEPLQETLSRYQSFVPRFSLPSQHAFNRYINAYFDSFHPHLLFIHPSTFNHATGNLELVLSVAAAGAQYRFEHQQCVTLFFAASDILHARMRERRGVSDRSRLSVSINEDSDPSGLDRGLQYQACTDVVDTENHDDSQSRSKVLLMDDAR</sequence>
<dbReference type="PANTHER" id="PTHR40626:SF10">
    <property type="entry name" value="C2H2-TYPE DOMAIN-CONTAINING PROTEIN"/>
    <property type="match status" value="1"/>
</dbReference>
<accession>A0A072NVW4</accession>
<keyword evidence="3" id="KW-0677">Repeat</keyword>